<accession>A0A433URX7</accession>
<reference evidence="1" key="1">
    <citation type="submission" date="2018-12" db="EMBL/GenBank/DDBJ databases">
        <authorList>
            <person name="Will S."/>
            <person name="Neumann-Schaal M."/>
            <person name="Henke P."/>
        </authorList>
    </citation>
    <scope>NUCLEOTIDE SEQUENCE</scope>
    <source>
        <strain evidence="1">PCC 7102</strain>
    </source>
</reference>
<proteinExistence type="predicted"/>
<dbReference type="RefSeq" id="WP_127086635.1">
    <property type="nucleotide sequence ID" value="NZ_RSCL01000035.1"/>
</dbReference>
<name>A0A433URX7_9CYAN</name>
<reference evidence="1" key="2">
    <citation type="journal article" date="2019" name="Genome Biol. Evol.">
        <title>Day and night: Metabolic profiles and evolutionary relationships of six axenic non-marine cyanobacteria.</title>
        <authorList>
            <person name="Will S.E."/>
            <person name="Henke P."/>
            <person name="Boedeker C."/>
            <person name="Huang S."/>
            <person name="Brinkmann H."/>
            <person name="Rohde M."/>
            <person name="Jarek M."/>
            <person name="Friedl T."/>
            <person name="Seufert S."/>
            <person name="Schumacher M."/>
            <person name="Overmann J."/>
            <person name="Neumann-Schaal M."/>
            <person name="Petersen J."/>
        </authorList>
    </citation>
    <scope>NUCLEOTIDE SEQUENCE [LARGE SCALE GENOMIC DNA]</scope>
    <source>
        <strain evidence="1">PCC 7102</strain>
    </source>
</reference>
<evidence type="ECO:0000313" key="1">
    <source>
        <dbReference type="EMBL" id="RUS96601.1"/>
    </source>
</evidence>
<protein>
    <submittedName>
        <fullName evidence="1">Uncharacterized protein</fullName>
    </submittedName>
</protein>
<comment type="caution">
    <text evidence="1">The sequence shown here is derived from an EMBL/GenBank/DDBJ whole genome shotgun (WGS) entry which is preliminary data.</text>
</comment>
<keyword evidence="2" id="KW-1185">Reference proteome</keyword>
<dbReference type="AlphaFoldDB" id="A0A433URX7"/>
<dbReference type="EMBL" id="RSCL01000035">
    <property type="protein sequence ID" value="RUS96601.1"/>
    <property type="molecule type" value="Genomic_DNA"/>
</dbReference>
<dbReference type="Proteomes" id="UP000271624">
    <property type="component" value="Unassembled WGS sequence"/>
</dbReference>
<sequence>MYKDRKLEIYSCAVLNLTSISTCLITVASEDSFVNQADTLLAVEFEVTALILFKSTTTIDSGSQQQREISDVLADLV</sequence>
<evidence type="ECO:0000313" key="2">
    <source>
        <dbReference type="Proteomes" id="UP000271624"/>
    </source>
</evidence>
<organism evidence="1 2">
    <name type="scientific">Dulcicalothrix desertica PCC 7102</name>
    <dbReference type="NCBI Taxonomy" id="232991"/>
    <lineage>
        <taxon>Bacteria</taxon>
        <taxon>Bacillati</taxon>
        <taxon>Cyanobacteriota</taxon>
        <taxon>Cyanophyceae</taxon>
        <taxon>Nostocales</taxon>
        <taxon>Calotrichaceae</taxon>
        <taxon>Dulcicalothrix</taxon>
    </lineage>
</organism>
<gene>
    <name evidence="1" type="ORF">DSM106972_086240</name>
</gene>